<dbReference type="AlphaFoldDB" id="A0A087LFI7"/>
<dbReference type="RefSeq" id="WP_033009625.1">
    <property type="nucleotide sequence ID" value="NZ_CBCSGJ010000001.1"/>
</dbReference>
<dbReference type="EMBL" id="LQYV01000132">
    <property type="protein sequence ID" value="KYD21769.1"/>
    <property type="molecule type" value="Genomic_DNA"/>
</dbReference>
<dbReference type="Proteomes" id="UP000266922">
    <property type="component" value="Unassembled WGS sequence"/>
</dbReference>
<dbReference type="EMBL" id="LQYY01000090">
    <property type="protein sequence ID" value="KYD33685.1"/>
    <property type="molecule type" value="Genomic_DNA"/>
</dbReference>
<evidence type="ECO:0000313" key="6">
    <source>
        <dbReference type="Proteomes" id="UP000266922"/>
    </source>
</evidence>
<evidence type="ECO:0000313" key="1">
    <source>
        <dbReference type="EMBL" id="KYD21769.1"/>
    </source>
</evidence>
<comment type="caution">
    <text evidence="1">The sequence shown here is derived from an EMBL/GenBank/DDBJ whole genome shotgun (WGS) entry which is preliminary data.</text>
</comment>
<dbReference type="Proteomes" id="UP000075424">
    <property type="component" value="Unassembled WGS sequence"/>
</dbReference>
<name>A0A087LFI7_GEOSE</name>
<reference evidence="3 6" key="2">
    <citation type="submission" date="2018-10" db="EMBL/GenBank/DDBJ databases">
        <title>Geobacillus stearothermophilus in processing lines of powdered infant formula.</title>
        <authorList>
            <person name="Rhee M.S."/>
            <person name="Choi I.-G."/>
            <person name="Cho T.J."/>
            <person name="Park B."/>
        </authorList>
    </citation>
    <scope>NUCLEOTIDE SEQUENCE [LARGE SCALE GENOMIC DNA]</scope>
    <source>
        <strain evidence="3 6">FHS-PPGT130</strain>
    </source>
</reference>
<dbReference type="Proteomes" id="UP000075517">
    <property type="component" value="Unassembled WGS sequence"/>
</dbReference>
<dbReference type="GeneID" id="89611292"/>
<accession>A0A161WH66</accession>
<evidence type="ECO:0000313" key="3">
    <source>
        <dbReference type="EMBL" id="RLQ14816.1"/>
    </source>
</evidence>
<dbReference type="PATRIC" id="fig|1422.12.peg.1360"/>
<accession>A0A087LFI7</accession>
<dbReference type="EMBL" id="RCTJ01000006">
    <property type="protein sequence ID" value="RLQ14816.1"/>
    <property type="molecule type" value="Genomic_DNA"/>
</dbReference>
<dbReference type="OrthoDB" id="2941402at2"/>
<evidence type="ECO:0000313" key="5">
    <source>
        <dbReference type="Proteomes" id="UP000075517"/>
    </source>
</evidence>
<dbReference type="Pfam" id="PF12438">
    <property type="entry name" value="DUF3679"/>
    <property type="match status" value="1"/>
</dbReference>
<protein>
    <submittedName>
        <fullName evidence="3">DUF3679 domain-containing protein</fullName>
    </submittedName>
</protein>
<evidence type="ECO:0000313" key="4">
    <source>
        <dbReference type="Proteomes" id="UP000075424"/>
    </source>
</evidence>
<gene>
    <name evidence="1" type="ORF">B4109_2094</name>
    <name evidence="2" type="ORF">B4114_2231</name>
    <name evidence="3" type="ORF">D9548_03645</name>
</gene>
<evidence type="ECO:0000313" key="2">
    <source>
        <dbReference type="EMBL" id="KYD33685.1"/>
    </source>
</evidence>
<dbReference type="InterPro" id="IPR020534">
    <property type="entry name" value="Uncharacterised_YqxA"/>
</dbReference>
<proteinExistence type="predicted"/>
<sequence length="112" mass="12288">MARWFIRFSAALFLLFFGVLLGMQQAHRGIEKMRGYADPSLPAVIDLEKNGNGEIEAAVFGQTVAAGDLQKKQEVVRELKTFNLFSELGRRLADGATALVETLLSFAGRAVD</sequence>
<reference evidence="4 5" key="1">
    <citation type="submission" date="2016-01" db="EMBL/GenBank/DDBJ databases">
        <title>Draft Genome Sequences of Seven Thermophilic Sporeformers Isolated from Foods.</title>
        <authorList>
            <person name="Berendsen E.M."/>
            <person name="Wells-Bennik M.H."/>
            <person name="Krawcyk A.O."/>
            <person name="De Jong A."/>
            <person name="Holsappel S."/>
            <person name="Eijlander R.T."/>
            <person name="Kuipers O.P."/>
        </authorList>
    </citation>
    <scope>NUCLEOTIDE SEQUENCE [LARGE SCALE GENOMIC DNA]</scope>
    <source>
        <strain evidence="1 4">B4109</strain>
        <strain evidence="2 5">B4114</strain>
    </source>
</reference>
<organism evidence="1 4">
    <name type="scientific">Geobacillus stearothermophilus</name>
    <name type="common">Bacillus stearothermophilus</name>
    <dbReference type="NCBI Taxonomy" id="1422"/>
    <lineage>
        <taxon>Bacteria</taxon>
        <taxon>Bacillati</taxon>
        <taxon>Bacillota</taxon>
        <taxon>Bacilli</taxon>
        <taxon>Bacillales</taxon>
        <taxon>Anoxybacillaceae</taxon>
        <taxon>Geobacillus</taxon>
    </lineage>
</organism>